<dbReference type="KEGG" id="pswu:SY83_05825"/>
<name>A0A172TNV8_9BACL</name>
<sequence>MKVNWTWWRKATEEDGPAEENRYLISEIGVARTEWMNAHSRLDYVIEKDQIDYAVFALEAAEKRYEMLLRKAKRAKLTLLNDKTGKVVEA</sequence>
<evidence type="ECO:0000313" key="2">
    <source>
        <dbReference type="Proteomes" id="UP000076927"/>
    </source>
</evidence>
<gene>
    <name evidence="1" type="ORF">SY83_05825</name>
</gene>
<protein>
    <recommendedName>
        <fullName evidence="3">DUF2508 domain-containing protein</fullName>
    </recommendedName>
</protein>
<evidence type="ECO:0008006" key="3">
    <source>
        <dbReference type="Google" id="ProtNLM"/>
    </source>
</evidence>
<dbReference type="InterPro" id="IPR019644">
    <property type="entry name" value="DUF2508"/>
</dbReference>
<dbReference type="Pfam" id="PF10704">
    <property type="entry name" value="DUF2508"/>
    <property type="match status" value="1"/>
</dbReference>
<dbReference type="STRING" id="1178515.SY83_05825"/>
<dbReference type="Proteomes" id="UP000076927">
    <property type="component" value="Chromosome"/>
</dbReference>
<accession>A0A172TNV8</accession>
<reference evidence="1 2" key="1">
    <citation type="submission" date="2015-01" db="EMBL/GenBank/DDBJ databases">
        <title>Paenibacillus swuensis/DY6/whole genome sequencing.</title>
        <authorList>
            <person name="Kim M.K."/>
            <person name="Srinivasan S."/>
            <person name="Lee J.-J."/>
        </authorList>
    </citation>
    <scope>NUCLEOTIDE SEQUENCE [LARGE SCALE GENOMIC DNA]</scope>
    <source>
        <strain evidence="1 2">DY6</strain>
    </source>
</reference>
<proteinExistence type="predicted"/>
<organism evidence="1 2">
    <name type="scientific">Paenibacillus swuensis</name>
    <dbReference type="NCBI Taxonomy" id="1178515"/>
    <lineage>
        <taxon>Bacteria</taxon>
        <taxon>Bacillati</taxon>
        <taxon>Bacillota</taxon>
        <taxon>Bacilli</taxon>
        <taxon>Bacillales</taxon>
        <taxon>Paenibacillaceae</taxon>
        <taxon>Paenibacillus</taxon>
    </lineage>
</organism>
<dbReference type="AlphaFoldDB" id="A0A172TNV8"/>
<keyword evidence="2" id="KW-1185">Reference proteome</keyword>
<dbReference type="PATRIC" id="fig|1178515.4.peg.1163"/>
<dbReference type="EMBL" id="CP011388">
    <property type="protein sequence ID" value="ANE48745.1"/>
    <property type="molecule type" value="Genomic_DNA"/>
</dbReference>
<evidence type="ECO:0000313" key="1">
    <source>
        <dbReference type="EMBL" id="ANE48745.1"/>
    </source>
</evidence>